<reference evidence="6 7" key="1">
    <citation type="submission" date="2019-09" db="EMBL/GenBank/DDBJ databases">
        <title>Bird 10,000 Genomes (B10K) Project - Family phase.</title>
        <authorList>
            <person name="Zhang G."/>
        </authorList>
    </citation>
    <scope>NUCLEOTIDE SEQUENCE [LARGE SCALE GENOMIC DNA]</scope>
    <source>
        <strain evidence="6">B10K-DU-029-75</strain>
    </source>
</reference>
<dbReference type="Proteomes" id="UP000579558">
    <property type="component" value="Unassembled WGS sequence"/>
</dbReference>
<feature type="compositionally biased region" description="Polar residues" evidence="3">
    <location>
        <begin position="160"/>
        <end position="173"/>
    </location>
</feature>
<feature type="compositionally biased region" description="Basic and acidic residues" evidence="3">
    <location>
        <begin position="79"/>
        <end position="90"/>
    </location>
</feature>
<feature type="region of interest" description="Disordered" evidence="3">
    <location>
        <begin position="1345"/>
        <end position="1364"/>
    </location>
</feature>
<dbReference type="GO" id="GO:0097352">
    <property type="term" value="P:autophagosome maturation"/>
    <property type="evidence" value="ECO:0007669"/>
    <property type="project" value="TreeGrafter"/>
</dbReference>
<sequence>EKKKRSSEEPQVEEPDDVFLPPVTEGSSQAGTVQVEHPAEFTEIQLRDEADNSKTINDVSDIPQSNLSSASEGAVALEPPKDAEEVKADPSQEECVGDVEQSEKNELDQPQSPVEAVASGSRNSDLLSSTFQSGAAAPLAVLGFVQGRRAENLQPDRNRLSCSSEKLPASTSAHSEKSKSCVPRPGFRSIYPDLSLELSCERPTVMAVKPLLHHKRLYPELPSEPELVPFTREQLKVFEPGSWLENVDSYTEEFEGVVHQDRHEFYELLLNYMRCRKQLLLAEGELQAMATDCQSVKGRLWTFKEQQKSVQGVCADQCKVTGHHRYQTVELNDTVLGELKKLLEAKAEHVHQTLALHSYTSVLSRLQVESYVYRLLSSSSLLRSVALQQQEQVSKQSENLSSDLSHLKECISVLFSFTRRVIEDTQFHSDLLMWLQRLVSVLQRIGCPGDHLFLFNHILRCPAGVSEWACPFIQIKVLGNPSGVFHFMQSLALLMSPVRNRVDFMCHMKPSERKSSSSSGKESGNWTLVDEGGEEDEDPETSWVLLLEDDLIALLSQFPFHELFQQLLGIKSGGDYFPEKTSSQEMMKIFAFANSLVELLSVGLETFNRARYRQFVKRIGQLIKMTLCHVSDHWAQYVIGNKQYGLVEYPYSVEKLQLEFDELFFRAVLHVLKAKRLGVWLFMSEMPYGTLSSNMLWRLFFVMHCAEKEDLEQLCSILQPADYKQRLKDPEHLAQFEKYLQSMNCSEEICLLTTFAQMAQTKRADVDEDFIKIIVLEIYEVSYVSLATRETFSKVGRELLGAIASTHTQIISVLLDRIRETMEKVGMVSLYLFKELPLYLWRPSSSEIALIRDWLLNYNLTTVENKLACIILEGLNWGFGEHNTLHLDPAVHSEVALMVLEAYQKYLSQKPYAGLLSESIKQVSYLASIVRYGETPETSFNQWAWSLILRLKLHRNDRGVQQSGPAVPACDSALDAAEAAALHPLLKAVKASVPIGCYLALAMTTLGHSIEKFCAEGIPLLGVLIQSRHLRTVVHVLDKILPLFYSCQFYLLKNEQFLSYIELFLHLDSGVPQGVTQQVTHKVTQHLTGTNYGENVKLLSSMIQTHIFLSGNPNGVGPAAVLEFWVQVLTSQQQWHRDRATLCLLDDLCKAAFQYSQEDCVQKLLYQQHKNALGYHCDKGLLSSLVSWVVAGNVTPSFVEGNASSSQVWFAWMVLNTESIFEEDSQLRRFVEGELVMNALTPDQALKKAQTLLKLPIVPSLQRLMIYRWAHQAIATPADHPLMPLIWQKFFLLYLHRPGPQYGLPVDGCIGRRFFQSAAHVSLLNEMKLRLTEVADFHHAASKALRVESPEGSERSPEKASCSPDYLTSPELHKELVRLCNVLILWLEEESFQKGDTYIPSLPKQYDTHRLAKVMQNQQELWMEYVNVELIHHEFQEALNLWLQVQLESHTACSSAGQTDFTNPASAKMRIMNNLKKLDTPKPPLPLQTMKAPVPVISSASLVSQKDAIQLMRKDLNILQQHAKTAALWESQHVALNSEILDTVPKLYVNREEQITLHLECRGISKKGCQGAAQLTIQFEGKHKNEAVSQQLHALRKEVRQLQAEAMKPPSLGVVEAAVHVENFITALINIYKVQPMPAIKKVGIGLFFTLVEYVCDETQRNPPTRQFFTYCIEILGQVFISGTKSECKCLLQTILQNRRLCTLLSPYFTPVASPSEFVALYEKVVAFLSEDNSDVVFMLLTKFDLSQWLSAAKPPLSERTQLLESIHLALNACGMEPEEDILMPFNIFCKHWTNLLQYQFPDHYSDFLRLFVQSSSEQLLSPDCWKASLKALGCDSPVTEQGSFKKSDSAEGPVVRDAAQTLLSTEQVRETIEWLSTSFCKLRLASVDFRTFGLFSKWTPYVSEVNTFLEYLIKRLIDTEVDNLAQEPLGSSRILAALQSLYSVIAGLFKPWILVLEKEDASSQPCYPWLESDTPVASTMVCLFADSIKLLHESFKEKLLPSHHGALWLHLMHYCECCTAPKMPEFILYAFHTEFRRLPWKEMHPDQMLMEEFFKIERGSPKSCFLFLGHVLCEINWVSVLSDAWNPSPHPQTHSMIVCLLYMMVLLAKEEQLIGEEESPLINLLGQTSSLPWQLVGISSYESIISYCNSHYPPSVILAKDAGAELIVKLLKISAGFGTSSDSHTHLDATLKCRAYIRQVVQFLSTLEQSGKITLAVLEQEMAKLLDDVVIFNPPDMDLQMRHLSLSSLFAETLTMLNQEQKIFFSFSSVLQANLRKKYSLLSWFLGFTKCCFLMCFLFFPSAFFKDSPQHQELGWGPILASLQVPELTMEEFLQECLSLGSYLTLYVYLLQCLNTDQTLTNEMKILLTISKWLEQVYPSSAKEEAKLFLWWHKAMQLSLVQLEQDDPVLIESVIRTLLSIQGRQNQLAEERLTSGILGAIGLGRRSPLSPRFRVVARSLSTFLLVQIPAESQVRLKAGSEPRLSQKAQQALNALEAMSSNKQYMDYQEQLSQASVFIRHPEHCLRDGSNLLSLLVNTLYPEVHYLDSIR</sequence>
<feature type="compositionally biased region" description="Polar residues" evidence="3">
    <location>
        <begin position="53"/>
        <end position="71"/>
    </location>
</feature>
<keyword evidence="7" id="KW-1185">Reference proteome</keyword>
<feature type="region of interest" description="Disordered" evidence="3">
    <location>
        <begin position="510"/>
        <end position="537"/>
    </location>
</feature>
<comment type="caution">
    <text evidence="6">The sequence shown here is derived from an EMBL/GenBank/DDBJ whole genome shotgun (WGS) entry which is preliminary data.</text>
</comment>
<name>A0A7K6VGB0_9PASS</name>
<dbReference type="InterPro" id="IPR051436">
    <property type="entry name" value="Autophagy-related_EPG5"/>
</dbReference>
<feature type="region of interest" description="Disordered" evidence="3">
    <location>
        <begin position="155"/>
        <end position="178"/>
    </location>
</feature>
<dbReference type="PANTHER" id="PTHR31139">
    <property type="entry name" value="ECTOPIC P GRANULES PROTEIN 5 HOMOLOG"/>
    <property type="match status" value="1"/>
</dbReference>
<dbReference type="Pfam" id="PF26106">
    <property type="entry name" value="TPR_Epg5_C"/>
    <property type="match status" value="1"/>
</dbReference>
<evidence type="ECO:0000259" key="4">
    <source>
        <dbReference type="Pfam" id="PF26103"/>
    </source>
</evidence>
<dbReference type="OrthoDB" id="75419at2759"/>
<feature type="domain" description="Epg5-like TPR" evidence="5">
    <location>
        <begin position="1222"/>
        <end position="1427"/>
    </location>
</feature>
<feature type="non-terminal residue" evidence="6">
    <location>
        <position position="2551"/>
    </location>
</feature>
<gene>
    <name evidence="6" type="primary">Epg5</name>
    <name evidence="6" type="ORF">NOTCIN_R11397</name>
</gene>
<dbReference type="EMBL" id="VZRX01015426">
    <property type="protein sequence ID" value="NWX33530.1"/>
    <property type="molecule type" value="Genomic_DNA"/>
</dbReference>
<feature type="region of interest" description="Disordered" evidence="3">
    <location>
        <begin position="1"/>
        <end position="125"/>
    </location>
</feature>
<proteinExistence type="inferred from homology"/>
<feature type="non-terminal residue" evidence="6">
    <location>
        <position position="1"/>
    </location>
</feature>
<dbReference type="Pfam" id="PF26103">
    <property type="entry name" value="TPR_Epg5"/>
    <property type="match status" value="1"/>
</dbReference>
<feature type="compositionally biased region" description="Basic and acidic residues" evidence="3">
    <location>
        <begin position="37"/>
        <end position="52"/>
    </location>
</feature>
<accession>A0A7K6VGB0</accession>
<organism evidence="6 7">
    <name type="scientific">Notiomystis cincta</name>
    <dbReference type="NCBI Taxonomy" id="366454"/>
    <lineage>
        <taxon>Eukaryota</taxon>
        <taxon>Metazoa</taxon>
        <taxon>Chordata</taxon>
        <taxon>Craniata</taxon>
        <taxon>Vertebrata</taxon>
        <taxon>Euteleostomi</taxon>
        <taxon>Archelosauria</taxon>
        <taxon>Archosauria</taxon>
        <taxon>Dinosauria</taxon>
        <taxon>Saurischia</taxon>
        <taxon>Theropoda</taxon>
        <taxon>Coelurosauria</taxon>
        <taxon>Aves</taxon>
        <taxon>Neognathae</taxon>
        <taxon>Neoaves</taxon>
        <taxon>Telluraves</taxon>
        <taxon>Australaves</taxon>
        <taxon>Passeriformes</taxon>
        <taxon>Notiomystidae</taxon>
        <taxon>Notiomystis</taxon>
    </lineage>
</organism>
<dbReference type="Pfam" id="PF26573">
    <property type="entry name" value="TPR_Epg5_2"/>
    <property type="match status" value="1"/>
</dbReference>
<keyword evidence="2" id="KW-0072">Autophagy</keyword>
<feature type="domain" description="Epg5-like central TPR repeats" evidence="4">
    <location>
        <begin position="1684"/>
        <end position="2078"/>
    </location>
</feature>
<dbReference type="GO" id="GO:0005737">
    <property type="term" value="C:cytoplasm"/>
    <property type="evidence" value="ECO:0007669"/>
    <property type="project" value="TreeGrafter"/>
</dbReference>
<evidence type="ECO:0000313" key="7">
    <source>
        <dbReference type="Proteomes" id="UP000579558"/>
    </source>
</evidence>
<evidence type="ECO:0000256" key="2">
    <source>
        <dbReference type="ARBA" id="ARBA00023006"/>
    </source>
</evidence>
<dbReference type="InterPro" id="IPR059030">
    <property type="entry name" value="TPR_Epg5_mid"/>
</dbReference>
<comment type="similarity">
    <text evidence="1">Belongs to the EPG5 family.</text>
</comment>
<evidence type="ECO:0000256" key="1">
    <source>
        <dbReference type="ARBA" id="ARBA00010948"/>
    </source>
</evidence>
<dbReference type="PANTHER" id="PTHR31139:SF4">
    <property type="entry name" value="ECTOPIC P GRANULES PROTEIN 5 HOMOLOG"/>
    <property type="match status" value="1"/>
</dbReference>
<evidence type="ECO:0000313" key="6">
    <source>
        <dbReference type="EMBL" id="NWX33530.1"/>
    </source>
</evidence>
<evidence type="ECO:0000259" key="5">
    <source>
        <dbReference type="Pfam" id="PF26573"/>
    </source>
</evidence>
<protein>
    <submittedName>
        <fullName evidence="6">EPG5 protein</fullName>
    </submittedName>
</protein>
<evidence type="ECO:0000256" key="3">
    <source>
        <dbReference type="SAM" id="MobiDB-lite"/>
    </source>
</evidence>
<feature type="compositionally biased region" description="Basic and acidic residues" evidence="3">
    <location>
        <begin position="1345"/>
        <end position="1358"/>
    </location>
</feature>
<dbReference type="InterPro" id="IPR058750">
    <property type="entry name" value="TPR_Epg5"/>
</dbReference>